<organism evidence="14 15">
    <name type="scientific">Citrus x changshan-huyou</name>
    <dbReference type="NCBI Taxonomy" id="2935761"/>
    <lineage>
        <taxon>Eukaryota</taxon>
        <taxon>Viridiplantae</taxon>
        <taxon>Streptophyta</taxon>
        <taxon>Embryophyta</taxon>
        <taxon>Tracheophyta</taxon>
        <taxon>Spermatophyta</taxon>
        <taxon>Magnoliopsida</taxon>
        <taxon>eudicotyledons</taxon>
        <taxon>Gunneridae</taxon>
        <taxon>Pentapetalae</taxon>
        <taxon>rosids</taxon>
        <taxon>malvids</taxon>
        <taxon>Sapindales</taxon>
        <taxon>Rutaceae</taxon>
        <taxon>Aurantioideae</taxon>
        <taxon>Citrus</taxon>
    </lineage>
</organism>
<evidence type="ECO:0000313" key="14">
    <source>
        <dbReference type="EMBL" id="KAK9215989.1"/>
    </source>
</evidence>
<keyword evidence="9" id="KW-1015">Disulfide bond</keyword>
<keyword evidence="3" id="KW-0436">Ligase</keyword>
<keyword evidence="7" id="KW-0496">Mitochondrion</keyword>
<dbReference type="Gene3D" id="1.10.287.40">
    <property type="entry name" value="Serine-tRNA synthetase, tRNA binding domain"/>
    <property type="match status" value="1"/>
</dbReference>
<gene>
    <name evidence="14" type="ORF">WN944_007996</name>
</gene>
<dbReference type="InterPro" id="IPR002314">
    <property type="entry name" value="aa-tRNA-synt_IIb"/>
</dbReference>
<keyword evidence="5" id="KW-0067">ATP-binding</keyword>
<keyword evidence="8" id="KW-0030">Aminoacyl-tRNA synthetase</keyword>
<dbReference type="AlphaFoldDB" id="A0AAP0MM38"/>
<evidence type="ECO:0000256" key="9">
    <source>
        <dbReference type="ARBA" id="ARBA00023157"/>
    </source>
</evidence>
<evidence type="ECO:0000256" key="7">
    <source>
        <dbReference type="ARBA" id="ARBA00023128"/>
    </source>
</evidence>
<evidence type="ECO:0000256" key="11">
    <source>
        <dbReference type="SAM" id="Coils"/>
    </source>
</evidence>
<evidence type="ECO:0000256" key="2">
    <source>
        <dbReference type="ARBA" id="ARBA00012840"/>
    </source>
</evidence>
<accession>A0AAP0MM38</accession>
<evidence type="ECO:0000256" key="3">
    <source>
        <dbReference type="ARBA" id="ARBA00022598"/>
    </source>
</evidence>
<evidence type="ECO:0000256" key="8">
    <source>
        <dbReference type="ARBA" id="ARBA00023146"/>
    </source>
</evidence>
<dbReference type="InterPro" id="IPR002317">
    <property type="entry name" value="Ser-tRNA-ligase_type_1"/>
</dbReference>
<dbReference type="Pfam" id="PF02403">
    <property type="entry name" value="Seryl_tRNA_N"/>
    <property type="match status" value="1"/>
</dbReference>
<dbReference type="InterPro" id="IPR045864">
    <property type="entry name" value="aa-tRNA-synth_II/BPL/LPL"/>
</dbReference>
<evidence type="ECO:0000256" key="12">
    <source>
        <dbReference type="SAM" id="MobiDB-lite"/>
    </source>
</evidence>
<name>A0AAP0MM38_9ROSI</name>
<evidence type="ECO:0000256" key="5">
    <source>
        <dbReference type="ARBA" id="ARBA00022840"/>
    </source>
</evidence>
<dbReference type="InterPro" id="IPR042103">
    <property type="entry name" value="SerRS_1_N_sf"/>
</dbReference>
<dbReference type="InterPro" id="IPR048280">
    <property type="entry name" value="COX6B-like"/>
</dbReference>
<dbReference type="PANTHER" id="PTHR11778">
    <property type="entry name" value="SERYL-TRNA SYNTHETASE"/>
    <property type="match status" value="1"/>
</dbReference>
<dbReference type="PROSITE" id="PS50862">
    <property type="entry name" value="AA_TRNA_LIGASE_II"/>
    <property type="match status" value="1"/>
</dbReference>
<dbReference type="FunFam" id="1.10.287.40:FF:000006">
    <property type="entry name" value="Seryl-tRNA synthetase"/>
    <property type="match status" value="1"/>
</dbReference>
<reference evidence="14 15" key="1">
    <citation type="submission" date="2024-05" db="EMBL/GenBank/DDBJ databases">
        <title>Haplotype-resolved chromosome-level genome assembly of Huyou (Citrus changshanensis).</title>
        <authorList>
            <person name="Miao C."/>
            <person name="Chen W."/>
            <person name="Wu Y."/>
            <person name="Wang L."/>
            <person name="Zhao S."/>
            <person name="Grierson D."/>
            <person name="Xu C."/>
            <person name="Chen K."/>
        </authorList>
    </citation>
    <scope>NUCLEOTIDE SEQUENCE [LARGE SCALE GENOMIC DNA]</scope>
    <source>
        <strain evidence="14">01-14</strain>
        <tissue evidence="14">Leaf</tissue>
    </source>
</reference>
<comment type="subcellular location">
    <subcellularLocation>
        <location evidence="1">Mitochondrion</location>
    </subcellularLocation>
</comment>
<dbReference type="CDD" id="cd00770">
    <property type="entry name" value="SerRS_core"/>
    <property type="match status" value="1"/>
</dbReference>
<keyword evidence="6" id="KW-0648">Protein biosynthesis</keyword>
<dbReference type="EMBL" id="JBCGBO010000003">
    <property type="protein sequence ID" value="KAK9215989.1"/>
    <property type="molecule type" value="Genomic_DNA"/>
</dbReference>
<dbReference type="InterPro" id="IPR036549">
    <property type="entry name" value="CX6/COA6-like_sf"/>
</dbReference>
<dbReference type="GO" id="GO:0004828">
    <property type="term" value="F:serine-tRNA ligase activity"/>
    <property type="evidence" value="ECO:0007669"/>
    <property type="project" value="UniProtKB-EC"/>
</dbReference>
<evidence type="ECO:0000256" key="4">
    <source>
        <dbReference type="ARBA" id="ARBA00022741"/>
    </source>
</evidence>
<feature type="domain" description="Aminoacyl-transfer RNA synthetases class-II family profile" evidence="13">
    <location>
        <begin position="438"/>
        <end position="747"/>
    </location>
</feature>
<evidence type="ECO:0000313" key="15">
    <source>
        <dbReference type="Proteomes" id="UP001428341"/>
    </source>
</evidence>
<keyword evidence="11" id="KW-0175">Coiled coil</keyword>
<feature type="compositionally biased region" description="Basic and acidic residues" evidence="12">
    <location>
        <begin position="17"/>
        <end position="36"/>
    </location>
</feature>
<feature type="compositionally biased region" description="Acidic residues" evidence="12">
    <location>
        <begin position="97"/>
        <end position="116"/>
    </location>
</feature>
<dbReference type="InterPro" id="IPR006195">
    <property type="entry name" value="aa-tRNA-synth_II"/>
</dbReference>
<dbReference type="InterPro" id="IPR015866">
    <property type="entry name" value="Ser-tRNA-synth_1_N"/>
</dbReference>
<dbReference type="SUPFAM" id="SSF55681">
    <property type="entry name" value="Class II aaRS and biotin synthetases"/>
    <property type="match status" value="1"/>
</dbReference>
<dbReference type="GO" id="GO:0005739">
    <property type="term" value="C:mitochondrion"/>
    <property type="evidence" value="ECO:0007669"/>
    <property type="project" value="UniProtKB-SubCell"/>
</dbReference>
<dbReference type="Pfam" id="PF00587">
    <property type="entry name" value="tRNA-synt_2b"/>
    <property type="match status" value="1"/>
</dbReference>
<evidence type="ECO:0000256" key="1">
    <source>
        <dbReference type="ARBA" id="ARBA00004173"/>
    </source>
</evidence>
<keyword evidence="4" id="KW-0547">Nucleotide-binding</keyword>
<dbReference type="GO" id="GO:0005524">
    <property type="term" value="F:ATP binding"/>
    <property type="evidence" value="ECO:0007669"/>
    <property type="project" value="UniProtKB-KW"/>
</dbReference>
<dbReference type="GO" id="GO:0006434">
    <property type="term" value="P:seryl-tRNA aminoacylation"/>
    <property type="evidence" value="ECO:0007669"/>
    <property type="project" value="InterPro"/>
</dbReference>
<dbReference type="Pfam" id="PF02297">
    <property type="entry name" value="COX6B"/>
    <property type="match status" value="1"/>
</dbReference>
<feature type="region of interest" description="Disordered" evidence="12">
    <location>
        <begin position="1"/>
        <end position="128"/>
    </location>
</feature>
<comment type="caution">
    <text evidence="14">The sequence shown here is derived from an EMBL/GenBank/DDBJ whole genome shotgun (WGS) entry which is preliminary data.</text>
</comment>
<dbReference type="SUPFAM" id="SSF47694">
    <property type="entry name" value="Cytochrome c oxidase subunit h"/>
    <property type="match status" value="1"/>
</dbReference>
<evidence type="ECO:0000256" key="10">
    <source>
        <dbReference type="ARBA" id="ARBA00031113"/>
    </source>
</evidence>
<dbReference type="InterPro" id="IPR033729">
    <property type="entry name" value="SerRS_core"/>
</dbReference>
<dbReference type="CDD" id="cd00926">
    <property type="entry name" value="Cyt_c_Oxidase_VIb"/>
    <property type="match status" value="1"/>
</dbReference>
<feature type="compositionally biased region" description="Low complexity" evidence="12">
    <location>
        <begin position="77"/>
        <end position="96"/>
    </location>
</feature>
<dbReference type="SUPFAM" id="SSF46589">
    <property type="entry name" value="tRNA-binding arm"/>
    <property type="match status" value="1"/>
</dbReference>
<feature type="coiled-coil region" evidence="11">
    <location>
        <begin position="289"/>
        <end position="367"/>
    </location>
</feature>
<dbReference type="Proteomes" id="UP001428341">
    <property type="component" value="Unassembled WGS sequence"/>
</dbReference>
<sequence>MAEAQSDKTPSLAEDYLLEKEKQDVATKPVEVKEVESAVTASSVEGATDKVEETPAAAAVEESKEDAPAPAPEESTEASSASPEDSTSDTAPAAAEESSETTEEENSGDQEASEETPEIKLETAPADFRFPTTNQTRHCFTRYIEYHRCVAAKGEGAPECDKFAKYYRALCPSDWIEKWNEQRENGTFPGTTMQTVKLAAIPAAFSSSCFMFRPVTKTLGLISRRNHSQKPPFRLLARAFSAHALQTIDTTDKKGGVAVKPQWKAAIDFKWIRDNKEAVSANIRNRNSNANLELVLELYENMLNVQKQEVDRLREERNAVANKMKGKLEPSERQKLIEEGKNLKEVLVTLEEDLVKLTDELQQEAQCIPNMTHPDVPVGNPSVFNFPVKDHFQLGKALDIFDFDAAAEVSGSKFYYLKNEAVMLEMGLINWTLSEVIKRGFTPLTTPEIVRSSVVEKCGFQPRGANTQTFCSEVLCYESDDKFKVRTILSFDWSLYKVYSIEGTDQCLIGTAEIPVGGIHMDSILSESLLPLKYAAFSHCFRTEAGAAGTATRTVRNRVVNSWHMKVLHLCKPLLGMITYDYPFYKLLSLEVEVLERLLHRGLYRVHQFSKLEMFIFCQPEESDSYHEELIRIEEDLYSSLGLHFKTVDMATEDLGAPAYRKFDVEAWMPGLGRYGEISSASNCTDYQSRRLGIRYRPSQPSSTNTKKGKGPTRFVHTLNATACAIPRMIICLLENYQQEDGSVIIPEPLRPFMGGLERISPKCS</sequence>
<evidence type="ECO:0000256" key="6">
    <source>
        <dbReference type="ARBA" id="ARBA00022917"/>
    </source>
</evidence>
<dbReference type="EC" id="6.1.1.11" evidence="2"/>
<evidence type="ECO:0000259" key="13">
    <source>
        <dbReference type="PROSITE" id="PS50862"/>
    </source>
</evidence>
<dbReference type="Gene3D" id="1.10.10.140">
    <property type="entry name" value="Cytochrome c oxidase, subunit VIb"/>
    <property type="match status" value="1"/>
</dbReference>
<dbReference type="PROSITE" id="PS51808">
    <property type="entry name" value="CHCH"/>
    <property type="match status" value="1"/>
</dbReference>
<proteinExistence type="predicted"/>
<keyword evidence="15" id="KW-1185">Reference proteome</keyword>
<dbReference type="Gene3D" id="3.30.930.10">
    <property type="entry name" value="Bira Bifunctional Protein, Domain 2"/>
    <property type="match status" value="2"/>
</dbReference>
<dbReference type="InterPro" id="IPR010978">
    <property type="entry name" value="tRNA-bd_arm"/>
</dbReference>
<protein>
    <recommendedName>
        <fullName evidence="2">serine--tRNA ligase</fullName>
        <ecNumber evidence="2">6.1.1.11</ecNumber>
    </recommendedName>
    <alternativeName>
        <fullName evidence="10">Seryl-tRNA synthetase</fullName>
    </alternativeName>
</protein>